<dbReference type="Gene3D" id="3.30.70.270">
    <property type="match status" value="1"/>
</dbReference>
<protein>
    <submittedName>
        <fullName evidence="3">Diguanylate cyclase (GGDEF) domain-containing protein</fullName>
    </submittedName>
</protein>
<feature type="transmembrane region" description="Helical" evidence="1">
    <location>
        <begin position="74"/>
        <end position="97"/>
    </location>
</feature>
<dbReference type="PANTHER" id="PTHR46663">
    <property type="entry name" value="DIGUANYLATE CYCLASE DGCT-RELATED"/>
    <property type="match status" value="1"/>
</dbReference>
<evidence type="ECO:0000256" key="1">
    <source>
        <dbReference type="SAM" id="Phobius"/>
    </source>
</evidence>
<dbReference type="Pfam" id="PF00990">
    <property type="entry name" value="GGDEF"/>
    <property type="match status" value="1"/>
</dbReference>
<dbReference type="SUPFAM" id="SSF55073">
    <property type="entry name" value="Nucleotide cyclase"/>
    <property type="match status" value="1"/>
</dbReference>
<dbReference type="InterPro" id="IPR029787">
    <property type="entry name" value="Nucleotide_cyclase"/>
</dbReference>
<dbReference type="InterPro" id="IPR043128">
    <property type="entry name" value="Rev_trsase/Diguanyl_cyclase"/>
</dbReference>
<dbReference type="InterPro" id="IPR007892">
    <property type="entry name" value="CHASE4"/>
</dbReference>
<dbReference type="RefSeq" id="WP_280140053.1">
    <property type="nucleotide sequence ID" value="NZ_FNIT01000002.1"/>
</dbReference>
<feature type="transmembrane region" description="Helical" evidence="1">
    <location>
        <begin position="309"/>
        <end position="329"/>
    </location>
</feature>
<dbReference type="NCBIfam" id="TIGR00254">
    <property type="entry name" value="GGDEF"/>
    <property type="match status" value="1"/>
</dbReference>
<feature type="domain" description="GGDEF" evidence="2">
    <location>
        <begin position="376"/>
        <end position="510"/>
    </location>
</feature>
<reference evidence="3 4" key="1">
    <citation type="submission" date="2016-10" db="EMBL/GenBank/DDBJ databases">
        <authorList>
            <person name="de Groot N.N."/>
        </authorList>
    </citation>
    <scope>NUCLEOTIDE SEQUENCE [LARGE SCALE GENOMIC DNA]</scope>
    <source>
        <strain evidence="4">L7-484,KACC 16230,DSM 25025</strain>
    </source>
</reference>
<gene>
    <name evidence="3" type="ORF">SAMN05192530_102581</name>
</gene>
<sequence length="518" mass="55127">MGRGTCERVARPILLRFGVQAGRDAIRSRRSDRLNGSPIVTRFLQSTRAWSSRVRGTRLMVNPQSGYEHVVRRVTLPAAVLVGLALLCLLAMLWLVAGYQTAVAQQEQALLARGALTVRGEQIEKVALDYGTWDEAVERLVDRPDPEWADENIGASTLATYGLDMILVVTPGAEASYAMVRGALTDQPVNEILSGGFDRLLSQQQRRGSQGSTVGLVLADARPAIAAIVPIRPQEPGADDGTPRHHLVFVDAIDAALVETFAHTYRLPRLRIADKPSGTASVPLVTADGQEVGALAWEGARPGDRLLQIAVPAWAAVALAVGALAALFLRQTRSAARAIADSEHRASHDALTGLPNRVLLFERLDRASRNLAEGGEGFAVAYLDLDGFKAVNDTLGHEAGDRVLREVAGRLLAGLGARDFAARLGGDEFAAILPGLGRPNEALAFGRRIIQAIEQPIPLGATGSARIGATIGVTFAPADGADPLTLLRNADGALYAGKRQAKGEVRFHAATVPDRRSA</sequence>
<dbReference type="Proteomes" id="UP000198793">
    <property type="component" value="Unassembled WGS sequence"/>
</dbReference>
<dbReference type="InterPro" id="IPR052163">
    <property type="entry name" value="DGC-Regulatory_Protein"/>
</dbReference>
<organism evidence="3 4">
    <name type="scientific">Aureimonas jatrophae</name>
    <dbReference type="NCBI Taxonomy" id="1166073"/>
    <lineage>
        <taxon>Bacteria</taxon>
        <taxon>Pseudomonadati</taxon>
        <taxon>Pseudomonadota</taxon>
        <taxon>Alphaproteobacteria</taxon>
        <taxon>Hyphomicrobiales</taxon>
        <taxon>Aurantimonadaceae</taxon>
        <taxon>Aureimonas</taxon>
    </lineage>
</organism>
<dbReference type="AlphaFoldDB" id="A0A1H0FM51"/>
<keyword evidence="1" id="KW-0472">Membrane</keyword>
<name>A0A1H0FM51_9HYPH</name>
<dbReference type="CDD" id="cd01949">
    <property type="entry name" value="GGDEF"/>
    <property type="match status" value="1"/>
</dbReference>
<evidence type="ECO:0000259" key="2">
    <source>
        <dbReference type="PROSITE" id="PS50887"/>
    </source>
</evidence>
<dbReference type="SMART" id="SM00267">
    <property type="entry name" value="GGDEF"/>
    <property type="match status" value="1"/>
</dbReference>
<evidence type="ECO:0000313" key="4">
    <source>
        <dbReference type="Proteomes" id="UP000198793"/>
    </source>
</evidence>
<keyword evidence="4" id="KW-1185">Reference proteome</keyword>
<dbReference type="PANTHER" id="PTHR46663:SF2">
    <property type="entry name" value="GGDEF DOMAIN-CONTAINING PROTEIN"/>
    <property type="match status" value="1"/>
</dbReference>
<dbReference type="InterPro" id="IPR000160">
    <property type="entry name" value="GGDEF_dom"/>
</dbReference>
<dbReference type="STRING" id="1166073.SAMN05192530_102581"/>
<dbReference type="PROSITE" id="PS50887">
    <property type="entry name" value="GGDEF"/>
    <property type="match status" value="1"/>
</dbReference>
<accession>A0A1H0FM51</accession>
<evidence type="ECO:0000313" key="3">
    <source>
        <dbReference type="EMBL" id="SDN95664.1"/>
    </source>
</evidence>
<proteinExistence type="predicted"/>
<keyword evidence="1" id="KW-0812">Transmembrane</keyword>
<dbReference type="Pfam" id="PF05228">
    <property type="entry name" value="CHASE4"/>
    <property type="match status" value="1"/>
</dbReference>
<keyword evidence="1" id="KW-1133">Transmembrane helix</keyword>
<dbReference type="EMBL" id="FNIT01000002">
    <property type="protein sequence ID" value="SDN95664.1"/>
    <property type="molecule type" value="Genomic_DNA"/>
</dbReference>